<evidence type="ECO:0000313" key="3">
    <source>
        <dbReference type="EMBL" id="OLQ11271.1"/>
    </source>
</evidence>
<gene>
    <name evidence="3" type="ORF">AK812_SmicGene4891</name>
</gene>
<feature type="coiled-coil region" evidence="1">
    <location>
        <begin position="423"/>
        <end position="457"/>
    </location>
</feature>
<accession>A0A1Q9EV31</accession>
<feature type="region of interest" description="Disordered" evidence="2">
    <location>
        <begin position="916"/>
        <end position="939"/>
    </location>
</feature>
<dbReference type="Proteomes" id="UP000186817">
    <property type="component" value="Unassembled WGS sequence"/>
</dbReference>
<evidence type="ECO:0008006" key="5">
    <source>
        <dbReference type="Google" id="ProtNLM"/>
    </source>
</evidence>
<feature type="region of interest" description="Disordered" evidence="2">
    <location>
        <begin position="210"/>
        <end position="234"/>
    </location>
</feature>
<feature type="coiled-coil region" evidence="1">
    <location>
        <begin position="500"/>
        <end position="603"/>
    </location>
</feature>
<dbReference type="EMBL" id="LSRX01000061">
    <property type="protein sequence ID" value="OLQ11271.1"/>
    <property type="molecule type" value="Genomic_DNA"/>
</dbReference>
<organism evidence="3 4">
    <name type="scientific">Symbiodinium microadriaticum</name>
    <name type="common">Dinoflagellate</name>
    <name type="synonym">Zooxanthella microadriatica</name>
    <dbReference type="NCBI Taxonomy" id="2951"/>
    <lineage>
        <taxon>Eukaryota</taxon>
        <taxon>Sar</taxon>
        <taxon>Alveolata</taxon>
        <taxon>Dinophyceae</taxon>
        <taxon>Suessiales</taxon>
        <taxon>Symbiodiniaceae</taxon>
        <taxon>Symbiodinium</taxon>
    </lineage>
</organism>
<evidence type="ECO:0000313" key="4">
    <source>
        <dbReference type="Proteomes" id="UP000186817"/>
    </source>
</evidence>
<keyword evidence="4" id="KW-1185">Reference proteome</keyword>
<feature type="coiled-coil region" evidence="1">
    <location>
        <begin position="241"/>
        <end position="279"/>
    </location>
</feature>
<evidence type="ECO:0000256" key="1">
    <source>
        <dbReference type="SAM" id="Coils"/>
    </source>
</evidence>
<name>A0A1Q9EV31_SYMMI</name>
<proteinExistence type="predicted"/>
<dbReference type="OrthoDB" id="425925at2759"/>
<feature type="region of interest" description="Disordered" evidence="2">
    <location>
        <begin position="49"/>
        <end position="77"/>
    </location>
</feature>
<feature type="compositionally biased region" description="Basic and acidic residues" evidence="2">
    <location>
        <begin position="916"/>
        <end position="937"/>
    </location>
</feature>
<feature type="coiled-coil region" evidence="1">
    <location>
        <begin position="636"/>
        <end position="701"/>
    </location>
</feature>
<comment type="caution">
    <text evidence="3">The sequence shown here is derived from an EMBL/GenBank/DDBJ whole genome shotgun (WGS) entry which is preliminary data.</text>
</comment>
<sequence length="1215" mass="136287">MIARSTTDRDDVCDVNLADEINMNVTPVINVVILVMGLELGSKLSSTGIGFGSKDTATGAPTPTENGMQDNPQQDLAQSQEAERLQLEVRRLLPFEEDLQDPAFFRKPQASKELEALTELERQRAADTTAIQGLKAAQLESVLRERDEAQQKLQENLQAADAGRALSMENETLQQELLQSREASKELQARLKEVELQLEQRSQAIAALEHRRAADAPEPETFFIGDDENTQGDLSSIEDAGAAQAQQLESALRERDEAQQKLQELLERSQENLQAADASHVLCTENEAWRQGSIKETLQQELAQSREAQQLESALRERDEAQQKLQENLQAADASRTLSMENEALQQDLAQSREAIAELEQLRVADSTALQRLQAGQLESALRERDEAQQKLQEQTECGSRVLFDTQELLQKSQETDQVADASRALSTENENLRQELAQSKQATTETEARLQEVTQQLHQFGQAITHFQSQHQADAATIQRLQGDLASTQEAGATQAGQLELALRERNDANQRLQEVLQRSQETSQVAHAGSTENERLRQELAQSREELMRCVAKLQDGERLQLEIRRLLPFEEASKELETRLREAELQLEQRSQAMTELQRQHAADAASIQRLQGDLLSIQETGESQAGQLESALLERNKECATLRRERNEAQQKLQEVLQRSQENLQVADAGRALSTENERLQQELAQSREELKSLNSVVERCVAKMEAESRERPFLVDKRMVTQMLAAYLEQRENPGPQLEILNKMADLLGFTSAEREQVGLSQKRKTPLQMQEPQGLADLTDRFVDFLMEALRPRDDTSRRMRGSSLVAFQATVGDGLSRVPVRCLSDLGVLIKGILRSRDGAGVRQSSITGIRNAMLAVPTAATGGGQIGVSMPVAEAPVVPMVLEARRRQLQREHDKAVVVAVESRDRLRKQQSDEEALTRQRWKQEREAEAGGSSFNLVDRERVQLKWNATRRLLQLDSRHRGHMSTLGDKQQRAHQEHHVAHAQVQKGHQKNLKVMALAALEALVKASPEKRRGFVVEESSNQSVILDHIVAFVTLAQVLAPLSSYSGSSTVTEAQEALNASGKAKAAPPKKEVKEIEEEQKKLLEEMLGKEEQKQQFFAAEQARKVAASKGADQEEAHNLGRTCQPDCKEVSDISDYWKADLGLLPFMPTDNVAEMLNEKLEKILRLKFHVFWSQVIFDPNVSRLVDSYLRFCLRAHDLEGMEARS</sequence>
<dbReference type="AlphaFoldDB" id="A0A1Q9EV31"/>
<feature type="coiled-coil region" evidence="1">
    <location>
        <begin position="304"/>
        <end position="398"/>
    </location>
</feature>
<reference evidence="3 4" key="1">
    <citation type="submission" date="2016-02" db="EMBL/GenBank/DDBJ databases">
        <title>Genome analysis of coral dinoflagellate symbionts highlights evolutionary adaptations to a symbiotic lifestyle.</title>
        <authorList>
            <person name="Aranda M."/>
            <person name="Li Y."/>
            <person name="Liew Y.J."/>
            <person name="Baumgarten S."/>
            <person name="Simakov O."/>
            <person name="Wilson M."/>
            <person name="Piel J."/>
            <person name="Ashoor H."/>
            <person name="Bougouffa S."/>
            <person name="Bajic V.B."/>
            <person name="Ryu T."/>
            <person name="Ravasi T."/>
            <person name="Bayer T."/>
            <person name="Micklem G."/>
            <person name="Kim H."/>
            <person name="Bhak J."/>
            <person name="Lajeunesse T.C."/>
            <person name="Voolstra C.R."/>
        </authorList>
    </citation>
    <scope>NUCLEOTIDE SEQUENCE [LARGE SCALE GENOMIC DNA]</scope>
    <source>
        <strain evidence="3 4">CCMP2467</strain>
    </source>
</reference>
<protein>
    <recommendedName>
        <fullName evidence="5">GRIP domain-containing protein</fullName>
    </recommendedName>
</protein>
<keyword evidence="1" id="KW-0175">Coiled coil</keyword>
<feature type="compositionally biased region" description="Polar residues" evidence="2">
    <location>
        <begin position="55"/>
        <end position="77"/>
    </location>
</feature>
<evidence type="ECO:0000256" key="2">
    <source>
        <dbReference type="SAM" id="MobiDB-lite"/>
    </source>
</evidence>